<keyword evidence="2" id="KW-1185">Reference proteome</keyword>
<dbReference type="InterPro" id="IPR029058">
    <property type="entry name" value="AB_hydrolase_fold"/>
</dbReference>
<dbReference type="SUPFAM" id="SSF53474">
    <property type="entry name" value="alpha/beta-Hydrolases"/>
    <property type="match status" value="1"/>
</dbReference>
<dbReference type="Gene3D" id="3.40.50.1820">
    <property type="entry name" value="alpha/beta hydrolase"/>
    <property type="match status" value="1"/>
</dbReference>
<dbReference type="AlphaFoldDB" id="A0A0N4ZVX3"/>
<reference evidence="3" key="1">
    <citation type="submission" date="2017-02" db="UniProtKB">
        <authorList>
            <consortium name="WormBaseParasite"/>
        </authorList>
    </citation>
    <scope>IDENTIFICATION</scope>
</reference>
<evidence type="ECO:0000313" key="2">
    <source>
        <dbReference type="Proteomes" id="UP000038045"/>
    </source>
</evidence>
<dbReference type="PANTHER" id="PTHR45908">
    <property type="entry name" value="PROTEIN CBG11750-RELATED"/>
    <property type="match status" value="1"/>
</dbReference>
<proteinExistence type="predicted"/>
<dbReference type="Pfam" id="PF01764">
    <property type="entry name" value="Lipase_3"/>
    <property type="match status" value="1"/>
</dbReference>
<dbReference type="GO" id="GO:0006629">
    <property type="term" value="P:lipid metabolic process"/>
    <property type="evidence" value="ECO:0007669"/>
    <property type="project" value="InterPro"/>
</dbReference>
<protein>
    <submittedName>
        <fullName evidence="3">Lipase_3 domain-containing protein</fullName>
    </submittedName>
</protein>
<evidence type="ECO:0000313" key="3">
    <source>
        <dbReference type="WBParaSite" id="PTRK_0001275600.1"/>
    </source>
</evidence>
<evidence type="ECO:0000259" key="1">
    <source>
        <dbReference type="Pfam" id="PF01764"/>
    </source>
</evidence>
<feature type="domain" description="Fungal lipase-type" evidence="1">
    <location>
        <begin position="146"/>
        <end position="221"/>
    </location>
</feature>
<accession>A0A0N4ZVX3</accession>
<dbReference type="PANTHER" id="PTHR45908:SF20">
    <property type="entry name" value="FUNGAL LIPASE-LIKE DOMAIN-CONTAINING PROTEIN"/>
    <property type="match status" value="1"/>
</dbReference>
<name>A0A0N4ZVX3_PARTI</name>
<dbReference type="WBParaSite" id="PTRK_0001275600.1">
    <property type="protein sequence ID" value="PTRK_0001275600.1"/>
    <property type="gene ID" value="PTRK_0001275600"/>
</dbReference>
<dbReference type="InterPro" id="IPR002921">
    <property type="entry name" value="Fungal_lipase-type"/>
</dbReference>
<sequence length="315" mass="36335">MYLLFLLSIPVCLGYKYSFTTDFLVEEAEIMEAVSVYVPTSKYGTGNLCDKTNAGRCLCNHFSGYRKALGDGFNIITYNSSDHEILYVVFTYDKNPSRLLEEYMKPSPTKNNFYDATGVFKHQIDIMNKGRTFIDGILYKICLSGEYKNAVFAGHSVAGGVAALLAYECVHKGYCKRDQTKVYTFGSPRTGNCHFAKKYDEKVPYTYRVVVRGDPLTGLPQRHCIPGYGKCDDCTEDKVDFHHHFGQEIYYQKNITGKPRYCKKFTEDRKCNVNRIPSPLRRKQVEDAYARNFHLKYYRNTFEDSFIQNARCPYM</sequence>
<dbReference type="STRING" id="131310.A0A0N4ZVX3"/>
<organism evidence="2 3">
    <name type="scientific">Parastrongyloides trichosuri</name>
    <name type="common">Possum-specific nematode worm</name>
    <dbReference type="NCBI Taxonomy" id="131310"/>
    <lineage>
        <taxon>Eukaryota</taxon>
        <taxon>Metazoa</taxon>
        <taxon>Ecdysozoa</taxon>
        <taxon>Nematoda</taxon>
        <taxon>Chromadorea</taxon>
        <taxon>Rhabditida</taxon>
        <taxon>Tylenchina</taxon>
        <taxon>Panagrolaimomorpha</taxon>
        <taxon>Strongyloidoidea</taxon>
        <taxon>Strongyloididae</taxon>
        <taxon>Parastrongyloides</taxon>
    </lineage>
</organism>
<dbReference type="Proteomes" id="UP000038045">
    <property type="component" value="Unplaced"/>
</dbReference>